<organism evidence="1 2">
    <name type="scientific">Belliella kenyensis</name>
    <dbReference type="NCBI Taxonomy" id="1472724"/>
    <lineage>
        <taxon>Bacteria</taxon>
        <taxon>Pseudomonadati</taxon>
        <taxon>Bacteroidota</taxon>
        <taxon>Cytophagia</taxon>
        <taxon>Cytophagales</taxon>
        <taxon>Cyclobacteriaceae</taxon>
        <taxon>Belliella</taxon>
    </lineage>
</organism>
<dbReference type="RefSeq" id="WP_241293741.1">
    <property type="nucleotide sequence ID" value="NZ_JAKZGR010000005.1"/>
</dbReference>
<comment type="caution">
    <text evidence="1">The sequence shown here is derived from an EMBL/GenBank/DDBJ whole genome shotgun (WGS) entry which is preliminary data.</text>
</comment>
<gene>
    <name evidence="1" type="ORF">ACFOUP_14270</name>
</gene>
<evidence type="ECO:0000313" key="1">
    <source>
        <dbReference type="EMBL" id="MFC3977548.1"/>
    </source>
</evidence>
<dbReference type="Proteomes" id="UP001595766">
    <property type="component" value="Unassembled WGS sequence"/>
</dbReference>
<protein>
    <recommendedName>
        <fullName evidence="3">MG2 domain-containing protein</fullName>
    </recommendedName>
</protein>
<evidence type="ECO:0000313" key="2">
    <source>
        <dbReference type="Proteomes" id="UP001595766"/>
    </source>
</evidence>
<sequence>MMNYYKYLFIILFLLIFNRSLARQQETIFKENLENFVITTNQDLLLAGDRLWFVIKLIRNHESYLHSKLAYIEIYDSENNNIYKEKILLDSDKIAYGDIILPDNAIEGLYTMVVYSKWMSNFQDYPIGKKHFLVKNPTIESSAFKASFFYQAPPFRSGKLSIFHTSPSSENIEILDQDGNSLEILEDVKGSRDYYSTVAFDKPLQVIFQNETFKLDPSKFWWNPSDFILEIDDNEGQDFKVLTHTNVDLIEQFDFKKLAKVSLDKELYQKYDKFQISVLDSQGTLVWEYEHNQFNVGGGNINSPLAVKTGRSFQINLQGFDHQSENASIWIKPSEPERVKKLLEVINDPNWRRVNSGSKSTSLATAINNKKTDLEPEYVPMLVYRPWDVTAKETFPGNFKNDKIDIEISDEFLEWEINRKIYHQHFLQAEKVSSLGSPFIPDISYVIDEYVPFEDVESFLKNIVVQTRFRKNRKEKVKELRIVDITDDRVNFNRKPIILIDYYKAASLEELLRLELSQIDRIDVFYDRNTIDNTNLGELVGNGMLVFLTKQNDFALKNNKAKHEYFLKDVKVSRNPHDSVTPERFESHEVNLYKPQFLNPKVPMHRGRGKTNVPMLDEPASLTIESWVFYNNKYEVYTKTVQVQ</sequence>
<proteinExistence type="predicted"/>
<reference evidence="2" key="1">
    <citation type="journal article" date="2019" name="Int. J. Syst. Evol. Microbiol.">
        <title>The Global Catalogue of Microorganisms (GCM) 10K type strain sequencing project: providing services to taxonomists for standard genome sequencing and annotation.</title>
        <authorList>
            <consortium name="The Broad Institute Genomics Platform"/>
            <consortium name="The Broad Institute Genome Sequencing Center for Infectious Disease"/>
            <person name="Wu L."/>
            <person name="Ma J."/>
        </authorList>
    </citation>
    <scope>NUCLEOTIDE SEQUENCE [LARGE SCALE GENOMIC DNA]</scope>
    <source>
        <strain evidence="2">CECT 8551</strain>
    </source>
</reference>
<dbReference type="EMBL" id="JBHSAV010000057">
    <property type="protein sequence ID" value="MFC3977548.1"/>
    <property type="molecule type" value="Genomic_DNA"/>
</dbReference>
<accession>A0ABV8EML0</accession>
<keyword evidence="2" id="KW-1185">Reference proteome</keyword>
<evidence type="ECO:0008006" key="3">
    <source>
        <dbReference type="Google" id="ProtNLM"/>
    </source>
</evidence>
<name>A0ABV8EML0_9BACT</name>